<keyword evidence="3" id="KW-0732">Signal</keyword>
<dbReference type="RefSeq" id="XP_009831582.1">
    <property type="nucleotide sequence ID" value="XM_009833280.1"/>
</dbReference>
<feature type="region of interest" description="Disordered" evidence="1">
    <location>
        <begin position="132"/>
        <end position="152"/>
    </location>
</feature>
<evidence type="ECO:0000256" key="1">
    <source>
        <dbReference type="SAM" id="MobiDB-lite"/>
    </source>
</evidence>
<keyword evidence="2" id="KW-1133">Transmembrane helix</keyword>
<organism evidence="4">
    <name type="scientific">Aphanomyces astaci</name>
    <name type="common">Crayfish plague agent</name>
    <dbReference type="NCBI Taxonomy" id="112090"/>
    <lineage>
        <taxon>Eukaryota</taxon>
        <taxon>Sar</taxon>
        <taxon>Stramenopiles</taxon>
        <taxon>Oomycota</taxon>
        <taxon>Saprolegniomycetes</taxon>
        <taxon>Saprolegniales</taxon>
        <taxon>Verrucalvaceae</taxon>
        <taxon>Aphanomyces</taxon>
    </lineage>
</organism>
<feature type="compositionally biased region" description="Basic and acidic residues" evidence="1">
    <location>
        <begin position="143"/>
        <end position="152"/>
    </location>
</feature>
<feature type="compositionally biased region" description="Low complexity" evidence="1">
    <location>
        <begin position="213"/>
        <end position="226"/>
    </location>
</feature>
<feature type="signal peptide" evidence="3">
    <location>
        <begin position="1"/>
        <end position="23"/>
    </location>
</feature>
<proteinExistence type="predicted"/>
<dbReference type="OrthoDB" id="10483751at2759"/>
<dbReference type="AlphaFoldDB" id="W4GIU0"/>
<reference evidence="4" key="1">
    <citation type="submission" date="2013-12" db="EMBL/GenBank/DDBJ databases">
        <title>The Genome Sequence of Aphanomyces astaci APO3.</title>
        <authorList>
            <consortium name="The Broad Institute Genomics Platform"/>
            <person name="Russ C."/>
            <person name="Tyler B."/>
            <person name="van West P."/>
            <person name="Dieguez-Uribeondo J."/>
            <person name="Young S.K."/>
            <person name="Zeng Q."/>
            <person name="Gargeya S."/>
            <person name="Fitzgerald M."/>
            <person name="Abouelleil A."/>
            <person name="Alvarado L."/>
            <person name="Chapman S.B."/>
            <person name="Gainer-Dewar J."/>
            <person name="Goldberg J."/>
            <person name="Griggs A."/>
            <person name="Gujja S."/>
            <person name="Hansen M."/>
            <person name="Howarth C."/>
            <person name="Imamovic A."/>
            <person name="Ireland A."/>
            <person name="Larimer J."/>
            <person name="McCowan C."/>
            <person name="Murphy C."/>
            <person name="Pearson M."/>
            <person name="Poon T.W."/>
            <person name="Priest M."/>
            <person name="Roberts A."/>
            <person name="Saif S."/>
            <person name="Shea T."/>
            <person name="Sykes S."/>
            <person name="Wortman J."/>
            <person name="Nusbaum C."/>
            <person name="Birren B."/>
        </authorList>
    </citation>
    <scope>NUCLEOTIDE SEQUENCE [LARGE SCALE GENOMIC DNA]</scope>
    <source>
        <strain evidence="4">APO3</strain>
    </source>
</reference>
<feature type="region of interest" description="Disordered" evidence="1">
    <location>
        <begin position="213"/>
        <end position="267"/>
    </location>
</feature>
<protein>
    <submittedName>
        <fullName evidence="4">Uncharacterized protein</fullName>
    </submittedName>
</protein>
<feature type="transmembrane region" description="Helical" evidence="2">
    <location>
        <begin position="93"/>
        <end position="117"/>
    </location>
</feature>
<evidence type="ECO:0000256" key="2">
    <source>
        <dbReference type="SAM" id="Phobius"/>
    </source>
</evidence>
<dbReference type="GeneID" id="20809674"/>
<keyword evidence="2" id="KW-0812">Transmembrane</keyword>
<accession>W4GIU0</accession>
<evidence type="ECO:0000256" key="3">
    <source>
        <dbReference type="SAM" id="SignalP"/>
    </source>
</evidence>
<feature type="chain" id="PRO_5004841036" evidence="3">
    <location>
        <begin position="24"/>
        <end position="329"/>
    </location>
</feature>
<dbReference type="VEuPathDB" id="FungiDB:H257_07678"/>
<gene>
    <name evidence="4" type="ORF">H257_07678</name>
</gene>
<evidence type="ECO:0000313" key="4">
    <source>
        <dbReference type="EMBL" id="ETV78863.1"/>
    </source>
</evidence>
<keyword evidence="2" id="KW-0472">Membrane</keyword>
<feature type="compositionally biased region" description="Pro residues" evidence="1">
    <location>
        <begin position="75"/>
        <end position="84"/>
    </location>
</feature>
<name>W4GIU0_APHAT</name>
<dbReference type="EMBL" id="KI913129">
    <property type="protein sequence ID" value="ETV78863.1"/>
    <property type="molecule type" value="Genomic_DNA"/>
</dbReference>
<feature type="region of interest" description="Disordered" evidence="1">
    <location>
        <begin position="52"/>
        <end position="88"/>
    </location>
</feature>
<sequence>MVSRVYMGIVYLSVSFVLTKGHATTEHSTRVVPVVRRRARVSLTSTSATLLDSAKAEPSSDAGVASQNSSTTSPPDAPPIPPPSSTLTSEMKASALTGVILGSVAAVLIVLAIVLICRRRQAQARAKIMFRGGPSTASTESDDPTKPRRRADPFSSVYATDFASSEYRDSLSPDHNFDGIVLSDPFRRKDRVKPELDRPMPFFSYYHQASTQRRSSLESQDSSIISYTESDKVRGTTTSSTADETPRQLPHTPMMAYQPNHRDDSMSSSVTASREMWRISGHSASLSSAGFDLLQSPSMGSAGVFSLPEKMTMLDDSVSQTSSRESYDI</sequence>